<protein>
    <submittedName>
        <fullName evidence="2">Uncharacterized protein</fullName>
    </submittedName>
</protein>
<evidence type="ECO:0000256" key="1">
    <source>
        <dbReference type="SAM" id="MobiDB-lite"/>
    </source>
</evidence>
<accession>A0AAD7WKF5</accession>
<dbReference type="AlphaFoldDB" id="A0AAD7WKF5"/>
<proteinExistence type="predicted"/>
<feature type="compositionally biased region" description="Basic and acidic residues" evidence="1">
    <location>
        <begin position="33"/>
        <end position="45"/>
    </location>
</feature>
<feature type="region of interest" description="Disordered" evidence="1">
    <location>
        <begin position="1"/>
        <end position="102"/>
    </location>
</feature>
<name>A0AAD7WKF5_9TELE</name>
<dbReference type="EMBL" id="JAINUG010000084">
    <property type="protein sequence ID" value="KAJ8399299.1"/>
    <property type="molecule type" value="Genomic_DNA"/>
</dbReference>
<dbReference type="Proteomes" id="UP001221898">
    <property type="component" value="Unassembled WGS sequence"/>
</dbReference>
<organism evidence="2 3">
    <name type="scientific">Aldrovandia affinis</name>
    <dbReference type="NCBI Taxonomy" id="143900"/>
    <lineage>
        <taxon>Eukaryota</taxon>
        <taxon>Metazoa</taxon>
        <taxon>Chordata</taxon>
        <taxon>Craniata</taxon>
        <taxon>Vertebrata</taxon>
        <taxon>Euteleostomi</taxon>
        <taxon>Actinopterygii</taxon>
        <taxon>Neopterygii</taxon>
        <taxon>Teleostei</taxon>
        <taxon>Notacanthiformes</taxon>
        <taxon>Halosauridae</taxon>
        <taxon>Aldrovandia</taxon>
    </lineage>
</organism>
<gene>
    <name evidence="2" type="ORF">AAFF_G00413370</name>
</gene>
<evidence type="ECO:0000313" key="3">
    <source>
        <dbReference type="Proteomes" id="UP001221898"/>
    </source>
</evidence>
<comment type="caution">
    <text evidence="2">The sequence shown here is derived from an EMBL/GenBank/DDBJ whole genome shotgun (WGS) entry which is preliminary data.</text>
</comment>
<sequence length="132" mass="14259">MTAEPGAVWTGATAQTPSRRDRRSVTHGAAAQREQHHTPRPERHRPPTYIQRSPPTPSLPLFSPLPDDDSLTRHRLGRRTPIGPSFPRGRPTLPPARGGDCETTTAAKATSCVTTSPNLDLEAKGLGEGENL</sequence>
<evidence type="ECO:0000313" key="2">
    <source>
        <dbReference type="EMBL" id="KAJ8399299.1"/>
    </source>
</evidence>
<reference evidence="2" key="1">
    <citation type="journal article" date="2023" name="Science">
        <title>Genome structures resolve the early diversification of teleost fishes.</title>
        <authorList>
            <person name="Parey E."/>
            <person name="Louis A."/>
            <person name="Montfort J."/>
            <person name="Bouchez O."/>
            <person name="Roques C."/>
            <person name="Iampietro C."/>
            <person name="Lluch J."/>
            <person name="Castinel A."/>
            <person name="Donnadieu C."/>
            <person name="Desvignes T."/>
            <person name="Floi Bucao C."/>
            <person name="Jouanno E."/>
            <person name="Wen M."/>
            <person name="Mejri S."/>
            <person name="Dirks R."/>
            <person name="Jansen H."/>
            <person name="Henkel C."/>
            <person name="Chen W.J."/>
            <person name="Zahm M."/>
            <person name="Cabau C."/>
            <person name="Klopp C."/>
            <person name="Thompson A.W."/>
            <person name="Robinson-Rechavi M."/>
            <person name="Braasch I."/>
            <person name="Lecointre G."/>
            <person name="Bobe J."/>
            <person name="Postlethwait J.H."/>
            <person name="Berthelot C."/>
            <person name="Roest Crollius H."/>
            <person name="Guiguen Y."/>
        </authorList>
    </citation>
    <scope>NUCLEOTIDE SEQUENCE</scope>
    <source>
        <strain evidence="2">NC1722</strain>
    </source>
</reference>
<keyword evidence="3" id="KW-1185">Reference proteome</keyword>